<evidence type="ECO:0000259" key="1">
    <source>
        <dbReference type="Pfam" id="PF03732"/>
    </source>
</evidence>
<evidence type="ECO:0000313" key="2">
    <source>
        <dbReference type="EMBL" id="KAA0063141.1"/>
    </source>
</evidence>
<name>A0A5D3DUW4_CUCMM</name>
<accession>A0A5D3DUW4</accession>
<dbReference type="InterPro" id="IPR005162">
    <property type="entry name" value="Retrotrans_gag_dom"/>
</dbReference>
<comment type="caution">
    <text evidence="3">The sequence shown here is derived from an EMBL/GenBank/DDBJ whole genome shotgun (WGS) entry which is preliminary data.</text>
</comment>
<evidence type="ECO:0000313" key="5">
    <source>
        <dbReference type="Proteomes" id="UP000321947"/>
    </source>
</evidence>
<proteinExistence type="predicted"/>
<dbReference type="EMBL" id="SSTD01002692">
    <property type="protein sequence ID" value="TYK27516.1"/>
    <property type="molecule type" value="Genomic_DNA"/>
</dbReference>
<evidence type="ECO:0000313" key="4">
    <source>
        <dbReference type="Proteomes" id="UP000321393"/>
    </source>
</evidence>
<dbReference type="Proteomes" id="UP000321393">
    <property type="component" value="Unassembled WGS sequence"/>
</dbReference>
<dbReference type="Pfam" id="PF03732">
    <property type="entry name" value="Retrotrans_gag"/>
    <property type="match status" value="1"/>
</dbReference>
<dbReference type="OrthoDB" id="913731at2759"/>
<feature type="domain" description="Retrotransposon gag" evidence="1">
    <location>
        <begin position="123"/>
        <end position="199"/>
    </location>
</feature>
<dbReference type="Proteomes" id="UP000321947">
    <property type="component" value="Unassembled WGS sequence"/>
</dbReference>
<reference evidence="4 5" key="1">
    <citation type="submission" date="2019-08" db="EMBL/GenBank/DDBJ databases">
        <title>Draft genome sequences of two oriental melons (Cucumis melo L. var makuwa).</title>
        <authorList>
            <person name="Kwon S.-Y."/>
        </authorList>
    </citation>
    <scope>NUCLEOTIDE SEQUENCE [LARGE SCALE GENOMIC DNA]</scope>
    <source>
        <strain evidence="5">cv. Chang Bougi</strain>
        <strain evidence="4">cv. SW 3</strain>
        <tissue evidence="3">Leaf</tissue>
    </source>
</reference>
<gene>
    <name evidence="3" type="ORF">E5676_scaffold1213G00160</name>
    <name evidence="2" type="ORF">E6C27_scaffold381G00190</name>
</gene>
<evidence type="ECO:0000313" key="3">
    <source>
        <dbReference type="EMBL" id="TYK27516.1"/>
    </source>
</evidence>
<dbReference type="AlphaFoldDB" id="A0A5D3DUW4"/>
<dbReference type="EMBL" id="SSTE01002941">
    <property type="protein sequence ID" value="KAA0063141.1"/>
    <property type="molecule type" value="Genomic_DNA"/>
</dbReference>
<sequence length="200" mass="23243">MKLPQTKAVYQAPGSRSLPGKWVKHFGKGELWSSGQSARESSTLRVHVGVGNEQFARYAKEIGRPERAKASDPKKSYKIEWLKKLQATVFKGSTDPAAADEWLNMLENFFDVMDCSKERKVRLTIFLLKKKAEGWWKSILSRRSDERTLDWQTFRGIFEDKYYPSTYCEAKRDEFLGLKQGSLSVAEYERKYTKLHDKLM</sequence>
<protein>
    <recommendedName>
        <fullName evidence="1">Retrotransposon gag domain-containing protein</fullName>
    </recommendedName>
</protein>
<organism evidence="3 5">
    <name type="scientific">Cucumis melo var. makuwa</name>
    <name type="common">Oriental melon</name>
    <dbReference type="NCBI Taxonomy" id="1194695"/>
    <lineage>
        <taxon>Eukaryota</taxon>
        <taxon>Viridiplantae</taxon>
        <taxon>Streptophyta</taxon>
        <taxon>Embryophyta</taxon>
        <taxon>Tracheophyta</taxon>
        <taxon>Spermatophyta</taxon>
        <taxon>Magnoliopsida</taxon>
        <taxon>eudicotyledons</taxon>
        <taxon>Gunneridae</taxon>
        <taxon>Pentapetalae</taxon>
        <taxon>rosids</taxon>
        <taxon>fabids</taxon>
        <taxon>Cucurbitales</taxon>
        <taxon>Cucurbitaceae</taxon>
        <taxon>Benincaseae</taxon>
        <taxon>Cucumis</taxon>
    </lineage>
</organism>